<dbReference type="EMBL" id="LR797197">
    <property type="protein sequence ID" value="CAB4193540.1"/>
    <property type="molecule type" value="Genomic_DNA"/>
</dbReference>
<organism evidence="2">
    <name type="scientific">uncultured Caudovirales phage</name>
    <dbReference type="NCBI Taxonomy" id="2100421"/>
    <lineage>
        <taxon>Viruses</taxon>
        <taxon>Duplodnaviria</taxon>
        <taxon>Heunggongvirae</taxon>
        <taxon>Uroviricota</taxon>
        <taxon>Caudoviricetes</taxon>
        <taxon>Peduoviridae</taxon>
        <taxon>Maltschvirus</taxon>
        <taxon>Maltschvirus maltsch</taxon>
    </lineage>
</organism>
<evidence type="ECO:0000313" key="1">
    <source>
        <dbReference type="EMBL" id="CAB4185630.1"/>
    </source>
</evidence>
<reference evidence="2" key="1">
    <citation type="submission" date="2020-05" db="EMBL/GenBank/DDBJ databases">
        <authorList>
            <person name="Chiriac C."/>
            <person name="Salcher M."/>
            <person name="Ghai R."/>
            <person name="Kavagutti S V."/>
        </authorList>
    </citation>
    <scope>NUCLEOTIDE SEQUENCE</scope>
</reference>
<dbReference type="EMBL" id="LR797450">
    <property type="protein sequence ID" value="CAB4217344.1"/>
    <property type="molecule type" value="Genomic_DNA"/>
</dbReference>
<protein>
    <submittedName>
        <fullName evidence="2">Uncharacterized protein</fullName>
    </submittedName>
</protein>
<accession>A0A6J5R7L9</accession>
<proteinExistence type="predicted"/>
<evidence type="ECO:0000313" key="2">
    <source>
        <dbReference type="EMBL" id="CAB4193540.1"/>
    </source>
</evidence>
<gene>
    <name evidence="1" type="ORF">UFOVP1127_111</name>
    <name evidence="2" type="ORF">UFOVP1242_99</name>
    <name evidence="3" type="ORF">UFOVP1492_23</name>
    <name evidence="4" type="ORF">UFOVP1580_52</name>
</gene>
<sequence>MIWRIIYLKGKEVKQSLVELDFASAEAVCEYWQREFNPQTGIIFKTRLFEFVAALEYEAVADAEIAAVKLFVYSKKKSHWHFDKSPYAGLLTPTELSDMFEHKPIGAATLTASGVVVVAKRVNDTPEMYPLNDKPWRPSVEHSPATHFPQFGDGTIWQLEHEGRFWLAEMVQPFDDGIVQMSYWPVQTQEFFLTLTFEAYEKACCGEYVQAFYCHKNLWSVNIRRCVGTPAIILQGTPEQAGRDVSEWIAKKGLQSKYLFEC</sequence>
<name>A0A6J5R7L9_9CAUD</name>
<evidence type="ECO:0000313" key="3">
    <source>
        <dbReference type="EMBL" id="CAB4217344.1"/>
    </source>
</evidence>
<evidence type="ECO:0000313" key="4">
    <source>
        <dbReference type="EMBL" id="CAB5231292.1"/>
    </source>
</evidence>
<dbReference type="EMBL" id="LR797075">
    <property type="protein sequence ID" value="CAB4185630.1"/>
    <property type="molecule type" value="Genomic_DNA"/>
</dbReference>
<dbReference type="EMBL" id="LR798430">
    <property type="protein sequence ID" value="CAB5231292.1"/>
    <property type="molecule type" value="Genomic_DNA"/>
</dbReference>